<evidence type="ECO:0000256" key="1">
    <source>
        <dbReference type="ARBA" id="ARBA00010333"/>
    </source>
</evidence>
<dbReference type="InterPro" id="IPR001638">
    <property type="entry name" value="Solute-binding_3/MltF_N"/>
</dbReference>
<dbReference type="Proteomes" id="UP000199103">
    <property type="component" value="Chromosome I"/>
</dbReference>
<evidence type="ECO:0000256" key="4">
    <source>
        <dbReference type="RuleBase" id="RU003744"/>
    </source>
</evidence>
<dbReference type="InterPro" id="IPR051455">
    <property type="entry name" value="Bact_solute-bind_prot3"/>
</dbReference>
<keyword evidence="2" id="KW-0813">Transport</keyword>
<dbReference type="STRING" id="630515.SAMN04489812_5310"/>
<organism evidence="8 9">
    <name type="scientific">Microlunatus soli</name>
    <dbReference type="NCBI Taxonomy" id="630515"/>
    <lineage>
        <taxon>Bacteria</taxon>
        <taxon>Bacillati</taxon>
        <taxon>Actinomycetota</taxon>
        <taxon>Actinomycetes</taxon>
        <taxon>Propionibacteriales</taxon>
        <taxon>Propionibacteriaceae</taxon>
        <taxon>Microlunatus</taxon>
    </lineage>
</organism>
<dbReference type="GO" id="GO:0016020">
    <property type="term" value="C:membrane"/>
    <property type="evidence" value="ECO:0007669"/>
    <property type="project" value="InterPro"/>
</dbReference>
<dbReference type="PANTHER" id="PTHR30085:SF6">
    <property type="entry name" value="ABC TRANSPORTER GLUTAMINE-BINDING PROTEIN GLNH"/>
    <property type="match status" value="1"/>
</dbReference>
<feature type="chain" id="PRO_5009267864" evidence="5">
    <location>
        <begin position="25"/>
        <end position="282"/>
    </location>
</feature>
<evidence type="ECO:0000256" key="3">
    <source>
        <dbReference type="ARBA" id="ARBA00022729"/>
    </source>
</evidence>
<dbReference type="InterPro" id="IPR018313">
    <property type="entry name" value="SBP_3_CS"/>
</dbReference>
<dbReference type="GO" id="GO:0030288">
    <property type="term" value="C:outer membrane-bounded periplasmic space"/>
    <property type="evidence" value="ECO:0007669"/>
    <property type="project" value="TreeGrafter"/>
</dbReference>
<name>A0A1H1ZM63_9ACTN</name>
<keyword evidence="3 5" id="KW-0732">Signal</keyword>
<gene>
    <name evidence="8" type="ORF">SAMN04489812_5310</name>
</gene>
<dbReference type="InterPro" id="IPR001320">
    <property type="entry name" value="Iontro_rcpt_C"/>
</dbReference>
<evidence type="ECO:0000256" key="5">
    <source>
        <dbReference type="SAM" id="SignalP"/>
    </source>
</evidence>
<dbReference type="PROSITE" id="PS01039">
    <property type="entry name" value="SBP_BACTERIAL_3"/>
    <property type="match status" value="1"/>
</dbReference>
<feature type="domain" description="Solute-binding protein family 3/N-terminal" evidence="6">
    <location>
        <begin position="42"/>
        <end position="265"/>
    </location>
</feature>
<dbReference type="SMART" id="SM00079">
    <property type="entry name" value="PBPe"/>
    <property type="match status" value="1"/>
</dbReference>
<reference evidence="8 9" key="1">
    <citation type="submission" date="2016-10" db="EMBL/GenBank/DDBJ databases">
        <authorList>
            <person name="de Groot N.N."/>
        </authorList>
    </citation>
    <scope>NUCLEOTIDE SEQUENCE [LARGE SCALE GENOMIC DNA]</scope>
    <source>
        <strain evidence="8 9">DSM 21800</strain>
    </source>
</reference>
<evidence type="ECO:0000313" key="8">
    <source>
        <dbReference type="EMBL" id="SDT34699.1"/>
    </source>
</evidence>
<evidence type="ECO:0000256" key="2">
    <source>
        <dbReference type="ARBA" id="ARBA00022448"/>
    </source>
</evidence>
<dbReference type="SMART" id="SM00062">
    <property type="entry name" value="PBPb"/>
    <property type="match status" value="1"/>
</dbReference>
<dbReference type="RefSeq" id="WP_091529241.1">
    <property type="nucleotide sequence ID" value="NZ_LT629772.1"/>
</dbReference>
<evidence type="ECO:0000259" key="7">
    <source>
        <dbReference type="SMART" id="SM00079"/>
    </source>
</evidence>
<dbReference type="Gene3D" id="3.40.190.10">
    <property type="entry name" value="Periplasmic binding protein-like II"/>
    <property type="match status" value="2"/>
</dbReference>
<dbReference type="Pfam" id="PF00497">
    <property type="entry name" value="SBP_bac_3"/>
    <property type="match status" value="1"/>
</dbReference>
<protein>
    <submittedName>
        <fullName evidence="8">Amino acid ABC transporter substrate-binding protein, PAAT family</fullName>
    </submittedName>
</protein>
<proteinExistence type="inferred from homology"/>
<dbReference type="CDD" id="cd13690">
    <property type="entry name" value="PBP2_GluB"/>
    <property type="match status" value="1"/>
</dbReference>
<dbReference type="GO" id="GO:0005576">
    <property type="term" value="C:extracellular region"/>
    <property type="evidence" value="ECO:0007669"/>
    <property type="project" value="TreeGrafter"/>
</dbReference>
<dbReference type="PROSITE" id="PS51257">
    <property type="entry name" value="PROKAR_LIPOPROTEIN"/>
    <property type="match status" value="1"/>
</dbReference>
<accession>A0A1H1ZM63</accession>
<dbReference type="SUPFAM" id="SSF53850">
    <property type="entry name" value="Periplasmic binding protein-like II"/>
    <property type="match status" value="1"/>
</dbReference>
<dbReference type="AlphaFoldDB" id="A0A1H1ZM63"/>
<feature type="domain" description="Ionotropic glutamate receptor C-terminal" evidence="7">
    <location>
        <begin position="48"/>
        <end position="264"/>
    </location>
</feature>
<dbReference type="OrthoDB" id="9807888at2"/>
<evidence type="ECO:0000313" key="9">
    <source>
        <dbReference type="Proteomes" id="UP000199103"/>
    </source>
</evidence>
<dbReference type="PANTHER" id="PTHR30085">
    <property type="entry name" value="AMINO ACID ABC TRANSPORTER PERMEASE"/>
    <property type="match status" value="1"/>
</dbReference>
<dbReference type="EMBL" id="LT629772">
    <property type="protein sequence ID" value="SDT34699.1"/>
    <property type="molecule type" value="Genomic_DNA"/>
</dbReference>
<sequence>MRIKKAIAAAGAASVLMLGLAACASDTTGGSGGEGGGGGGKAVTIGIKFDQPGVGFKEGSTYTGFDVDVANYVAKELGYTDVTFKEAKSADRETLIESGQVDMIFASYTINEERQQKVSFAGPYLVAGQDLLVRSDDSSITGPESLNGKKLCSVTGSTSAQNVKKDFAGKVQLQNYDSYSKCLPAVLSGNIDALTTDDDILAGYAAQPQYKGKLKVVGKPFTEEPYGVGIKKGDTALCKKIDTAITKMIDSGDWKKALDKNFGDANYTPDASKNPPKPIACS</sequence>
<evidence type="ECO:0000259" key="6">
    <source>
        <dbReference type="SMART" id="SM00062"/>
    </source>
</evidence>
<keyword evidence="9" id="KW-1185">Reference proteome</keyword>
<comment type="similarity">
    <text evidence="1 4">Belongs to the bacterial solute-binding protein 3 family.</text>
</comment>
<dbReference type="GO" id="GO:0015276">
    <property type="term" value="F:ligand-gated monoatomic ion channel activity"/>
    <property type="evidence" value="ECO:0007669"/>
    <property type="project" value="InterPro"/>
</dbReference>
<dbReference type="GO" id="GO:0006865">
    <property type="term" value="P:amino acid transport"/>
    <property type="evidence" value="ECO:0007669"/>
    <property type="project" value="TreeGrafter"/>
</dbReference>
<feature type="signal peptide" evidence="5">
    <location>
        <begin position="1"/>
        <end position="24"/>
    </location>
</feature>